<keyword evidence="8 9" id="KW-0472">Membrane</keyword>
<evidence type="ECO:0000256" key="7">
    <source>
        <dbReference type="ARBA" id="ARBA00023047"/>
    </source>
</evidence>
<evidence type="ECO:0000256" key="3">
    <source>
        <dbReference type="ARBA" id="ARBA00022448"/>
    </source>
</evidence>
<dbReference type="GO" id="GO:0005886">
    <property type="term" value="C:plasma membrane"/>
    <property type="evidence" value="ECO:0007669"/>
    <property type="project" value="UniProtKB-SubCell"/>
</dbReference>
<evidence type="ECO:0000256" key="2">
    <source>
        <dbReference type="ARBA" id="ARBA00007783"/>
    </source>
</evidence>
<dbReference type="KEGG" id="agv:OJF2_22360"/>
<feature type="transmembrane region" description="Helical" evidence="9">
    <location>
        <begin position="171"/>
        <end position="192"/>
    </location>
</feature>
<evidence type="ECO:0000313" key="12">
    <source>
        <dbReference type="Proteomes" id="UP000324233"/>
    </source>
</evidence>
<dbReference type="PANTHER" id="PTHR30413:SF10">
    <property type="entry name" value="CAPSULE POLYSACCHARIDE EXPORT INNER-MEMBRANE PROTEIN CTRC"/>
    <property type="match status" value="1"/>
</dbReference>
<feature type="transmembrane region" description="Helical" evidence="9">
    <location>
        <begin position="63"/>
        <end position="84"/>
    </location>
</feature>
<feature type="transmembrane region" description="Helical" evidence="9">
    <location>
        <begin position="96"/>
        <end position="120"/>
    </location>
</feature>
<keyword evidence="7" id="KW-0625">Polysaccharide transport</keyword>
<dbReference type="Proteomes" id="UP000324233">
    <property type="component" value="Chromosome"/>
</dbReference>
<evidence type="ECO:0000256" key="9">
    <source>
        <dbReference type="RuleBase" id="RU361157"/>
    </source>
</evidence>
<dbReference type="GO" id="GO:0015920">
    <property type="term" value="P:lipopolysaccharide transport"/>
    <property type="evidence" value="ECO:0007669"/>
    <property type="project" value="TreeGrafter"/>
</dbReference>
<feature type="transmembrane region" description="Helical" evidence="9">
    <location>
        <begin position="204"/>
        <end position="222"/>
    </location>
</feature>
<keyword evidence="6 9" id="KW-1133">Transmembrane helix</keyword>
<gene>
    <name evidence="11" type="primary">tagG_1</name>
    <name evidence="11" type="ORF">OJF2_22360</name>
</gene>
<evidence type="ECO:0000256" key="5">
    <source>
        <dbReference type="ARBA" id="ARBA00022692"/>
    </source>
</evidence>
<keyword evidence="12" id="KW-1185">Reference proteome</keyword>
<keyword evidence="5 9" id="KW-0812">Transmembrane</keyword>
<evidence type="ECO:0000313" key="11">
    <source>
        <dbReference type="EMBL" id="QEH33730.1"/>
    </source>
</evidence>
<sequence>MDVCTSTKAQETEEFPPAPVRRAGEVGVWRRRLRDDRAQLIRYWPVIQNLVMQELRVRYQRSLLGFFWTLLNPLLMMTTLSIFFSAMSPKTPHFPVFVFAGMVPWGFLSGSINECATCIIQNEGLIRKIYLPKLVFPITRLLINLITMALSLGAMFLLLGPMGARPSLPMVLLPAALVLFMAFAAGLGLLVATTNTFFRDCGHLVAVFLQAWYFATPIVYRAEEVFGQTSMWMFRINPAYYFIELFHAIIYEGLWPATGTWLLAFAIAVVSLGMGYAVFKSQEDKMVFRL</sequence>
<feature type="transmembrane region" description="Helical" evidence="9">
    <location>
        <begin position="261"/>
        <end position="279"/>
    </location>
</feature>
<dbReference type="Pfam" id="PF01061">
    <property type="entry name" value="ABC2_membrane"/>
    <property type="match status" value="1"/>
</dbReference>
<keyword evidence="7" id="KW-0762">Sugar transport</keyword>
<dbReference type="InterPro" id="IPR047817">
    <property type="entry name" value="ABC2_TM_bact-type"/>
</dbReference>
<dbReference type="PROSITE" id="PS51012">
    <property type="entry name" value="ABC_TM2"/>
    <property type="match status" value="1"/>
</dbReference>
<evidence type="ECO:0000256" key="4">
    <source>
        <dbReference type="ARBA" id="ARBA00022475"/>
    </source>
</evidence>
<comment type="subcellular location">
    <subcellularLocation>
        <location evidence="1 9">Cell membrane</location>
        <topology evidence="1 9">Multi-pass membrane protein</topology>
    </subcellularLocation>
</comment>
<dbReference type="OrthoDB" id="9794365at2"/>
<evidence type="ECO:0000259" key="10">
    <source>
        <dbReference type="PROSITE" id="PS51012"/>
    </source>
</evidence>
<dbReference type="PANTHER" id="PTHR30413">
    <property type="entry name" value="INNER MEMBRANE TRANSPORT PERMEASE"/>
    <property type="match status" value="1"/>
</dbReference>
<dbReference type="GO" id="GO:0015774">
    <property type="term" value="P:polysaccharide transport"/>
    <property type="evidence" value="ECO:0007669"/>
    <property type="project" value="UniProtKB-KW"/>
</dbReference>
<dbReference type="AlphaFoldDB" id="A0A5B9W182"/>
<dbReference type="EMBL" id="CP042997">
    <property type="protein sequence ID" value="QEH33730.1"/>
    <property type="molecule type" value="Genomic_DNA"/>
</dbReference>
<dbReference type="RefSeq" id="WP_148593740.1">
    <property type="nucleotide sequence ID" value="NZ_CP042997.1"/>
</dbReference>
<keyword evidence="4 9" id="KW-1003">Cell membrane</keyword>
<accession>A0A5B9W182</accession>
<keyword evidence="3 9" id="KW-0813">Transport</keyword>
<dbReference type="InterPro" id="IPR013525">
    <property type="entry name" value="ABC2_TM"/>
</dbReference>
<feature type="domain" description="ABC transmembrane type-2" evidence="10">
    <location>
        <begin position="64"/>
        <end position="282"/>
    </location>
</feature>
<organism evidence="11 12">
    <name type="scientific">Aquisphaera giovannonii</name>
    <dbReference type="NCBI Taxonomy" id="406548"/>
    <lineage>
        <taxon>Bacteria</taxon>
        <taxon>Pseudomonadati</taxon>
        <taxon>Planctomycetota</taxon>
        <taxon>Planctomycetia</taxon>
        <taxon>Isosphaerales</taxon>
        <taxon>Isosphaeraceae</taxon>
        <taxon>Aquisphaera</taxon>
    </lineage>
</organism>
<evidence type="ECO:0000256" key="1">
    <source>
        <dbReference type="ARBA" id="ARBA00004651"/>
    </source>
</evidence>
<protein>
    <recommendedName>
        <fullName evidence="9">Transport permease protein</fullName>
    </recommendedName>
</protein>
<name>A0A5B9W182_9BACT</name>
<evidence type="ECO:0000256" key="6">
    <source>
        <dbReference type="ARBA" id="ARBA00022989"/>
    </source>
</evidence>
<comment type="similarity">
    <text evidence="2 9">Belongs to the ABC-2 integral membrane protein family.</text>
</comment>
<proteinExistence type="inferred from homology"/>
<feature type="transmembrane region" description="Helical" evidence="9">
    <location>
        <begin position="141"/>
        <end position="159"/>
    </location>
</feature>
<reference evidence="11 12" key="1">
    <citation type="submission" date="2019-08" db="EMBL/GenBank/DDBJ databases">
        <title>Deep-cultivation of Planctomycetes and their phenomic and genomic characterization uncovers novel biology.</title>
        <authorList>
            <person name="Wiegand S."/>
            <person name="Jogler M."/>
            <person name="Boedeker C."/>
            <person name="Pinto D."/>
            <person name="Vollmers J."/>
            <person name="Rivas-Marin E."/>
            <person name="Kohn T."/>
            <person name="Peeters S.H."/>
            <person name="Heuer A."/>
            <person name="Rast P."/>
            <person name="Oberbeckmann S."/>
            <person name="Bunk B."/>
            <person name="Jeske O."/>
            <person name="Meyerdierks A."/>
            <person name="Storesund J.E."/>
            <person name="Kallscheuer N."/>
            <person name="Luecker S."/>
            <person name="Lage O.M."/>
            <person name="Pohl T."/>
            <person name="Merkel B.J."/>
            <person name="Hornburger P."/>
            <person name="Mueller R.-W."/>
            <person name="Bruemmer F."/>
            <person name="Labrenz M."/>
            <person name="Spormann A.M."/>
            <person name="Op den Camp H."/>
            <person name="Overmann J."/>
            <person name="Amann R."/>
            <person name="Jetten M.S.M."/>
            <person name="Mascher T."/>
            <person name="Medema M.H."/>
            <person name="Devos D.P."/>
            <person name="Kaster A.-K."/>
            <person name="Ovreas L."/>
            <person name="Rohde M."/>
            <person name="Galperin M.Y."/>
            <person name="Jogler C."/>
        </authorList>
    </citation>
    <scope>NUCLEOTIDE SEQUENCE [LARGE SCALE GENOMIC DNA]</scope>
    <source>
        <strain evidence="11 12">OJF2</strain>
    </source>
</reference>
<dbReference type="GO" id="GO:0140359">
    <property type="term" value="F:ABC-type transporter activity"/>
    <property type="evidence" value="ECO:0007669"/>
    <property type="project" value="InterPro"/>
</dbReference>
<evidence type="ECO:0000256" key="8">
    <source>
        <dbReference type="ARBA" id="ARBA00023136"/>
    </source>
</evidence>